<protein>
    <recommendedName>
        <fullName evidence="2">Protein-disulfide isomerase</fullName>
    </recommendedName>
</protein>
<organism evidence="1">
    <name type="scientific">uncultured marine thaumarchaeote SAT1000_09_C08</name>
    <dbReference type="NCBI Taxonomy" id="1456370"/>
    <lineage>
        <taxon>Archaea</taxon>
        <taxon>Nitrososphaerota</taxon>
        <taxon>environmental samples</taxon>
    </lineage>
</organism>
<name>A0A075I1M2_9ARCH</name>
<dbReference type="AlphaFoldDB" id="A0A075I1M2"/>
<evidence type="ECO:0008006" key="2">
    <source>
        <dbReference type="Google" id="ProtNLM"/>
    </source>
</evidence>
<dbReference type="EMBL" id="KF901211">
    <property type="protein sequence ID" value="AIF22476.1"/>
    <property type="molecule type" value="Genomic_DNA"/>
</dbReference>
<accession>A0A075I1M2</accession>
<proteinExistence type="predicted"/>
<sequence>MVSTKTKAIIILVLIAVIVGYAVFMKTTEVDPNVPGVPPGAGKLGSEHEHASLLVRIFGDKFDFSNPDYQIKSSWIHFEDSDGTTIHRHASGVTLGYLFDTLNIGIDIQLAETHDTVQEKLEYTAEEFKNQKKCEMTFDEYGNRSDDCGLLSDAYNRCFVFPDGRQFCDNEDYRLKFYINNEEWIGIYDYVVEEGDRILITFGNETPEQIKEQLRELDLQIIKG</sequence>
<reference evidence="1" key="1">
    <citation type="journal article" date="2014" name="Genome Biol. Evol.">
        <title>Pangenome evidence for extensive interdomain horizontal transfer affecting lineage core and shell genes in uncultured planktonic thaumarchaeota and euryarchaeota.</title>
        <authorList>
            <person name="Deschamps P."/>
            <person name="Zivanovic Y."/>
            <person name="Moreira D."/>
            <person name="Rodriguez-Valera F."/>
            <person name="Lopez-Garcia P."/>
        </authorList>
    </citation>
    <scope>NUCLEOTIDE SEQUENCE</scope>
</reference>
<evidence type="ECO:0000313" key="1">
    <source>
        <dbReference type="EMBL" id="AIF22476.1"/>
    </source>
</evidence>